<protein>
    <recommendedName>
        <fullName evidence="1">Brix domain-containing protein</fullName>
    </recommendedName>
</protein>
<dbReference type="GO" id="GO:0042134">
    <property type="term" value="F:rRNA primary transcript binding"/>
    <property type="evidence" value="ECO:0007669"/>
    <property type="project" value="InterPro"/>
</dbReference>
<accession>A0A2G8KXJ4</accession>
<dbReference type="PROSITE" id="PS50833">
    <property type="entry name" value="BRIX"/>
    <property type="match status" value="1"/>
</dbReference>
<dbReference type="PANTHER" id="PTHR22734">
    <property type="entry name" value="U3 SMALL NUCLEOLAR RIBONUCLEOPROTEIN PROTEIN IMP4"/>
    <property type="match status" value="1"/>
</dbReference>
<dbReference type="Pfam" id="PF04427">
    <property type="entry name" value="Brix"/>
    <property type="match status" value="1"/>
</dbReference>
<reference evidence="2 3" key="1">
    <citation type="journal article" date="2017" name="PLoS Biol.">
        <title>The sea cucumber genome provides insights into morphological evolution and visceral regeneration.</title>
        <authorList>
            <person name="Zhang X."/>
            <person name="Sun L."/>
            <person name="Yuan J."/>
            <person name="Sun Y."/>
            <person name="Gao Y."/>
            <person name="Zhang L."/>
            <person name="Li S."/>
            <person name="Dai H."/>
            <person name="Hamel J.F."/>
            <person name="Liu C."/>
            <person name="Yu Y."/>
            <person name="Liu S."/>
            <person name="Lin W."/>
            <person name="Guo K."/>
            <person name="Jin S."/>
            <person name="Xu P."/>
            <person name="Storey K.B."/>
            <person name="Huan P."/>
            <person name="Zhang T."/>
            <person name="Zhou Y."/>
            <person name="Zhang J."/>
            <person name="Lin C."/>
            <person name="Li X."/>
            <person name="Xing L."/>
            <person name="Huo D."/>
            <person name="Sun M."/>
            <person name="Wang L."/>
            <person name="Mercier A."/>
            <person name="Li F."/>
            <person name="Yang H."/>
            <person name="Xiang J."/>
        </authorList>
    </citation>
    <scope>NUCLEOTIDE SEQUENCE [LARGE SCALE GENOMIC DNA]</scope>
    <source>
        <strain evidence="2">Shaxun</strain>
        <tissue evidence="2">Muscle</tissue>
    </source>
</reference>
<feature type="domain" description="Brix" evidence="1">
    <location>
        <begin position="1"/>
        <end position="96"/>
    </location>
</feature>
<evidence type="ECO:0000259" key="1">
    <source>
        <dbReference type="PROSITE" id="PS50833"/>
    </source>
</evidence>
<organism evidence="2 3">
    <name type="scientific">Stichopus japonicus</name>
    <name type="common">Sea cucumber</name>
    <dbReference type="NCBI Taxonomy" id="307972"/>
    <lineage>
        <taxon>Eukaryota</taxon>
        <taxon>Metazoa</taxon>
        <taxon>Echinodermata</taxon>
        <taxon>Eleutherozoa</taxon>
        <taxon>Echinozoa</taxon>
        <taxon>Holothuroidea</taxon>
        <taxon>Aspidochirotacea</taxon>
        <taxon>Aspidochirotida</taxon>
        <taxon>Stichopodidae</taxon>
        <taxon>Apostichopus</taxon>
    </lineage>
</organism>
<dbReference type="Proteomes" id="UP000230750">
    <property type="component" value="Unassembled WGS sequence"/>
</dbReference>
<evidence type="ECO:0000313" key="2">
    <source>
        <dbReference type="EMBL" id="PIK52736.1"/>
    </source>
</evidence>
<dbReference type="SUPFAM" id="SSF52954">
    <property type="entry name" value="Class II aaRS ABD-related"/>
    <property type="match status" value="1"/>
</dbReference>
<dbReference type="EMBL" id="MRZV01000315">
    <property type="protein sequence ID" value="PIK52736.1"/>
    <property type="molecule type" value="Genomic_DNA"/>
</dbReference>
<proteinExistence type="predicted"/>
<name>A0A2G8KXJ4_STIJA</name>
<dbReference type="GO" id="GO:0034457">
    <property type="term" value="C:Mpp10 complex"/>
    <property type="evidence" value="ECO:0007669"/>
    <property type="project" value="TreeGrafter"/>
</dbReference>
<dbReference type="GO" id="GO:0032040">
    <property type="term" value="C:small-subunit processome"/>
    <property type="evidence" value="ECO:0007669"/>
    <property type="project" value="TreeGrafter"/>
</dbReference>
<comment type="caution">
    <text evidence="2">The sequence shown here is derived from an EMBL/GenBank/DDBJ whole genome shotgun (WGS) entry which is preliminary data.</text>
</comment>
<sequence length="123" mass="14588">MRHDIPKIGNMSEVYPHLVFHQFNSRLGERVKNILKYLFPVPKEDSKRVMTFVNQDDVISFRHHTYKKTDQKNIELTEVGPRFEMKLYEIRLGTIDQAAAADTEWVARPYMNTAKKRKYLSTE</sequence>
<dbReference type="PANTHER" id="PTHR22734:SF2">
    <property type="entry name" value="U3 SMALL NUCLEOLAR RIBONUCLEOPROTEIN PROTEIN IMP4"/>
    <property type="match status" value="1"/>
</dbReference>
<gene>
    <name evidence="2" type="ORF">BSL78_10369</name>
</gene>
<dbReference type="OrthoDB" id="10253204at2759"/>
<dbReference type="InterPro" id="IPR007109">
    <property type="entry name" value="Brix"/>
</dbReference>
<evidence type="ECO:0000313" key="3">
    <source>
        <dbReference type="Proteomes" id="UP000230750"/>
    </source>
</evidence>
<dbReference type="AlphaFoldDB" id="A0A2G8KXJ4"/>
<keyword evidence="3" id="KW-1185">Reference proteome</keyword>
<dbReference type="InterPro" id="IPR044281">
    <property type="entry name" value="IMP4/RPF1"/>
</dbReference>
<dbReference type="GO" id="GO:0030515">
    <property type="term" value="F:snoRNA binding"/>
    <property type="evidence" value="ECO:0007669"/>
    <property type="project" value="TreeGrafter"/>
</dbReference>
<dbReference type="Gene3D" id="3.40.50.10480">
    <property type="entry name" value="Probable brix-domain ribosomal biogenesis protein"/>
    <property type="match status" value="1"/>
</dbReference>
<dbReference type="GO" id="GO:0006364">
    <property type="term" value="P:rRNA processing"/>
    <property type="evidence" value="ECO:0007669"/>
    <property type="project" value="InterPro"/>
</dbReference>
<dbReference type="STRING" id="307972.A0A2G8KXJ4"/>